<keyword evidence="1 2" id="KW-0238">DNA-binding</keyword>
<dbReference type="Pfam" id="PF00440">
    <property type="entry name" value="TetR_N"/>
    <property type="match status" value="1"/>
</dbReference>
<dbReference type="SUPFAM" id="SSF46689">
    <property type="entry name" value="Homeodomain-like"/>
    <property type="match status" value="1"/>
</dbReference>
<dbReference type="InterPro" id="IPR036271">
    <property type="entry name" value="Tet_transcr_reg_TetR-rel_C_sf"/>
</dbReference>
<name>A0A5C6RPQ6_9BACT</name>
<sequence>MSRKDKEYRISPCALSANHLPLLKITQMGKKYMEPTTEEKILEAARKVFMNKGFAAARMQEIADTAAINKGLLHYYYRSKNKLFRAVFDEAFAKFSAGINEVFEADLPLFEKIEQFVDRYMDLLMDNPNMPAFVISEINQKGGAFAEDLLSRRQRPNPMPLIAQVQAEAAAGHIRQVNPISLVMNLLSMCVFPFLARPMFQGLMGVDAALYQNILQQRKKEVAAFTINAIRLD</sequence>
<proteinExistence type="predicted"/>
<feature type="domain" description="HTH tetR-type" evidence="3">
    <location>
        <begin position="35"/>
        <end position="95"/>
    </location>
</feature>
<evidence type="ECO:0000259" key="3">
    <source>
        <dbReference type="PROSITE" id="PS50977"/>
    </source>
</evidence>
<dbReference type="InterPro" id="IPR041474">
    <property type="entry name" value="NicS_C"/>
</dbReference>
<evidence type="ECO:0000313" key="4">
    <source>
        <dbReference type="EMBL" id="TXB64173.1"/>
    </source>
</evidence>
<evidence type="ECO:0000256" key="1">
    <source>
        <dbReference type="ARBA" id="ARBA00023125"/>
    </source>
</evidence>
<evidence type="ECO:0000313" key="5">
    <source>
        <dbReference type="Proteomes" id="UP000321580"/>
    </source>
</evidence>
<dbReference type="Gene3D" id="1.10.357.10">
    <property type="entry name" value="Tetracycline Repressor, domain 2"/>
    <property type="match status" value="1"/>
</dbReference>
<evidence type="ECO:0000256" key="2">
    <source>
        <dbReference type="PROSITE-ProRule" id="PRU00335"/>
    </source>
</evidence>
<dbReference type="PANTHER" id="PTHR30328">
    <property type="entry name" value="TRANSCRIPTIONAL REPRESSOR"/>
    <property type="match status" value="1"/>
</dbReference>
<accession>A0A5C6RPQ6</accession>
<comment type="caution">
    <text evidence="4">The sequence shown here is derived from an EMBL/GenBank/DDBJ whole genome shotgun (WGS) entry which is preliminary data.</text>
</comment>
<reference evidence="4 5" key="1">
    <citation type="submission" date="2019-08" db="EMBL/GenBank/DDBJ databases">
        <title>Genome of Phaeodactylibacter luteus.</title>
        <authorList>
            <person name="Bowman J.P."/>
        </authorList>
    </citation>
    <scope>NUCLEOTIDE SEQUENCE [LARGE SCALE GENOMIC DNA]</scope>
    <source>
        <strain evidence="4 5">KCTC 42180</strain>
    </source>
</reference>
<dbReference type="SUPFAM" id="SSF48498">
    <property type="entry name" value="Tetracyclin repressor-like, C-terminal domain"/>
    <property type="match status" value="1"/>
</dbReference>
<dbReference type="InterPro" id="IPR050109">
    <property type="entry name" value="HTH-type_TetR-like_transc_reg"/>
</dbReference>
<dbReference type="PANTHER" id="PTHR30328:SF54">
    <property type="entry name" value="HTH-TYPE TRANSCRIPTIONAL REPRESSOR SCO4008"/>
    <property type="match status" value="1"/>
</dbReference>
<feature type="DNA-binding region" description="H-T-H motif" evidence="2">
    <location>
        <begin position="58"/>
        <end position="77"/>
    </location>
</feature>
<dbReference type="OrthoDB" id="9789566at2"/>
<dbReference type="EMBL" id="VOOR01000012">
    <property type="protein sequence ID" value="TXB64173.1"/>
    <property type="molecule type" value="Genomic_DNA"/>
</dbReference>
<dbReference type="PROSITE" id="PS50977">
    <property type="entry name" value="HTH_TETR_2"/>
    <property type="match status" value="1"/>
</dbReference>
<gene>
    <name evidence="4" type="ORF">FRY97_07730</name>
</gene>
<dbReference type="AlphaFoldDB" id="A0A5C6RPQ6"/>
<protein>
    <submittedName>
        <fullName evidence="4">TetR/AcrR family transcriptional regulator</fullName>
    </submittedName>
</protein>
<dbReference type="InterPro" id="IPR001647">
    <property type="entry name" value="HTH_TetR"/>
</dbReference>
<dbReference type="GO" id="GO:0003677">
    <property type="term" value="F:DNA binding"/>
    <property type="evidence" value="ECO:0007669"/>
    <property type="project" value="UniProtKB-UniRule"/>
</dbReference>
<organism evidence="4 5">
    <name type="scientific">Phaeodactylibacter luteus</name>
    <dbReference type="NCBI Taxonomy" id="1564516"/>
    <lineage>
        <taxon>Bacteria</taxon>
        <taxon>Pseudomonadati</taxon>
        <taxon>Bacteroidota</taxon>
        <taxon>Saprospiria</taxon>
        <taxon>Saprospirales</taxon>
        <taxon>Haliscomenobacteraceae</taxon>
        <taxon>Phaeodactylibacter</taxon>
    </lineage>
</organism>
<dbReference type="Pfam" id="PF17938">
    <property type="entry name" value="TetR_C_29"/>
    <property type="match status" value="1"/>
</dbReference>
<keyword evidence="5" id="KW-1185">Reference proteome</keyword>
<dbReference type="PRINTS" id="PR00455">
    <property type="entry name" value="HTHTETR"/>
</dbReference>
<dbReference type="Proteomes" id="UP000321580">
    <property type="component" value="Unassembled WGS sequence"/>
</dbReference>
<dbReference type="InterPro" id="IPR009057">
    <property type="entry name" value="Homeodomain-like_sf"/>
</dbReference>